<dbReference type="Gene3D" id="3.30.910.20">
    <property type="entry name" value="Skp domain"/>
    <property type="match status" value="1"/>
</dbReference>
<dbReference type="STRING" id="1628148.BI198_14105"/>
<dbReference type="PIRSF" id="PIRSF002094">
    <property type="entry name" value="OMP26_Skp"/>
    <property type="match status" value="1"/>
</dbReference>
<evidence type="ECO:0000313" key="6">
    <source>
        <dbReference type="Proteomes" id="UP000242258"/>
    </source>
</evidence>
<dbReference type="InterPro" id="IPR024930">
    <property type="entry name" value="Skp_dom_sf"/>
</dbReference>
<feature type="chain" id="PRO_5009200508" description="Molecular chaperone" evidence="4">
    <location>
        <begin position="26"/>
        <end position="172"/>
    </location>
</feature>
<gene>
    <name evidence="5" type="ORF">BI198_14105</name>
</gene>
<dbReference type="GO" id="GO:0051082">
    <property type="term" value="F:unfolded protein binding"/>
    <property type="evidence" value="ECO:0007669"/>
    <property type="project" value="InterPro"/>
</dbReference>
<reference evidence="6" key="1">
    <citation type="submission" date="2016-09" db="EMBL/GenBank/DDBJ databases">
        <authorList>
            <person name="Wan X."/>
            <person name="Hou S."/>
        </authorList>
    </citation>
    <scope>NUCLEOTIDE SEQUENCE [LARGE SCALE GENOMIC DNA]</scope>
    <source>
        <strain evidence="6">KH87</strain>
    </source>
</reference>
<organism evidence="5 6">
    <name type="scientific">Rheinheimera salexigens</name>
    <dbReference type="NCBI Taxonomy" id="1628148"/>
    <lineage>
        <taxon>Bacteria</taxon>
        <taxon>Pseudomonadati</taxon>
        <taxon>Pseudomonadota</taxon>
        <taxon>Gammaproteobacteria</taxon>
        <taxon>Chromatiales</taxon>
        <taxon>Chromatiaceae</taxon>
        <taxon>Rheinheimera</taxon>
    </lineage>
</organism>
<evidence type="ECO:0000256" key="3">
    <source>
        <dbReference type="SAM" id="MobiDB-lite"/>
    </source>
</evidence>
<evidence type="ECO:0008006" key="7">
    <source>
        <dbReference type="Google" id="ProtNLM"/>
    </source>
</evidence>
<feature type="compositionally biased region" description="Polar residues" evidence="3">
    <location>
        <begin position="85"/>
        <end position="99"/>
    </location>
</feature>
<protein>
    <recommendedName>
        <fullName evidence="7">Molecular chaperone</fullName>
    </recommendedName>
</protein>
<dbReference type="Pfam" id="PF03938">
    <property type="entry name" value="OmpH"/>
    <property type="match status" value="1"/>
</dbReference>
<comment type="similarity">
    <text evidence="2">Belongs to the skp family.</text>
</comment>
<dbReference type="AlphaFoldDB" id="A0A1E7Q8W5"/>
<dbReference type="SUPFAM" id="SSF111384">
    <property type="entry name" value="OmpH-like"/>
    <property type="match status" value="1"/>
</dbReference>
<dbReference type="RefSeq" id="WP_070050124.1">
    <property type="nucleotide sequence ID" value="NZ_CBCSDO010000002.1"/>
</dbReference>
<proteinExistence type="inferred from homology"/>
<evidence type="ECO:0000256" key="2">
    <source>
        <dbReference type="PIRNR" id="PIRNR002094"/>
    </source>
</evidence>
<sequence>MINKRILQTAMVLVAGLMMSATVAAKEMKIGYVDVQAVASKLPQAAALQQTIRTEFGSRMETVEKLEKDIGFNIEKLRRDGPTMSEKQQQDLTNTVNNQRQQYDQLARPLQEELRARQTEERNKLLGLIQSAIDEVAARDKYDLILNSGAAVYAKPEYDISDAVASIASKKK</sequence>
<evidence type="ECO:0000256" key="4">
    <source>
        <dbReference type="SAM" id="SignalP"/>
    </source>
</evidence>
<comment type="caution">
    <text evidence="5">The sequence shown here is derived from an EMBL/GenBank/DDBJ whole genome shotgun (WGS) entry which is preliminary data.</text>
</comment>
<keyword evidence="1 4" id="KW-0732">Signal</keyword>
<dbReference type="Proteomes" id="UP000242258">
    <property type="component" value="Unassembled WGS sequence"/>
</dbReference>
<feature type="signal peptide" evidence="4">
    <location>
        <begin position="1"/>
        <end position="25"/>
    </location>
</feature>
<keyword evidence="6" id="KW-1185">Reference proteome</keyword>
<feature type="region of interest" description="Disordered" evidence="3">
    <location>
        <begin position="80"/>
        <end position="99"/>
    </location>
</feature>
<dbReference type="PANTHER" id="PTHR35089">
    <property type="entry name" value="CHAPERONE PROTEIN SKP"/>
    <property type="match status" value="1"/>
</dbReference>
<dbReference type="EMBL" id="MKEK01000001">
    <property type="protein sequence ID" value="OEY70570.1"/>
    <property type="molecule type" value="Genomic_DNA"/>
</dbReference>
<dbReference type="OrthoDB" id="5767138at2"/>
<dbReference type="InterPro" id="IPR005632">
    <property type="entry name" value="Chaperone_Skp"/>
</dbReference>
<dbReference type="GO" id="GO:0005829">
    <property type="term" value="C:cytosol"/>
    <property type="evidence" value="ECO:0007669"/>
    <property type="project" value="TreeGrafter"/>
</dbReference>
<evidence type="ECO:0000313" key="5">
    <source>
        <dbReference type="EMBL" id="OEY70570.1"/>
    </source>
</evidence>
<dbReference type="SMART" id="SM00935">
    <property type="entry name" value="OmpH"/>
    <property type="match status" value="1"/>
</dbReference>
<accession>A0A1E7Q8W5</accession>
<name>A0A1E7Q8W5_9GAMM</name>
<dbReference type="PANTHER" id="PTHR35089:SF1">
    <property type="entry name" value="CHAPERONE PROTEIN SKP"/>
    <property type="match status" value="1"/>
</dbReference>
<evidence type="ECO:0000256" key="1">
    <source>
        <dbReference type="ARBA" id="ARBA00022729"/>
    </source>
</evidence>
<dbReference type="GO" id="GO:0050821">
    <property type="term" value="P:protein stabilization"/>
    <property type="evidence" value="ECO:0007669"/>
    <property type="project" value="TreeGrafter"/>
</dbReference>